<dbReference type="STRING" id="2018661.A0A2A2L450"/>
<dbReference type="InterPro" id="IPR052709">
    <property type="entry name" value="Transposase-MT_Hybrid"/>
</dbReference>
<dbReference type="OrthoDB" id="9970333at2759"/>
<gene>
    <name evidence="1" type="ORF">WR25_04773</name>
</gene>
<dbReference type="AlphaFoldDB" id="A0A2A2L450"/>
<sequence length="106" mass="12680">MDRVFFLHDNARQHVAKLTRQKIQDLGWTTLPHPPYSPDMAPTDYHLFRSLSHFLDGRQFKDDDDLKSGLQTFFDQKSPDFYKQGIYDLPIRWQYIVEHNGTYFVD</sequence>
<dbReference type="InterPro" id="IPR036397">
    <property type="entry name" value="RNaseH_sf"/>
</dbReference>
<evidence type="ECO:0000313" key="1">
    <source>
        <dbReference type="EMBL" id="PAV80938.1"/>
    </source>
</evidence>
<reference evidence="1 2" key="1">
    <citation type="journal article" date="2017" name="Curr. Biol.">
        <title>Genome architecture and evolution of a unichromosomal asexual nematode.</title>
        <authorList>
            <person name="Fradin H."/>
            <person name="Zegar C."/>
            <person name="Gutwein M."/>
            <person name="Lucas J."/>
            <person name="Kovtun M."/>
            <person name="Corcoran D."/>
            <person name="Baugh L.R."/>
            <person name="Kiontke K."/>
            <person name="Gunsalus K."/>
            <person name="Fitch D.H."/>
            <person name="Piano F."/>
        </authorList>
    </citation>
    <scope>NUCLEOTIDE SEQUENCE [LARGE SCALE GENOMIC DNA]</scope>
    <source>
        <strain evidence="1">PF1309</strain>
    </source>
</reference>
<dbReference type="EMBL" id="LIAE01007221">
    <property type="protein sequence ID" value="PAV80938.1"/>
    <property type="molecule type" value="Genomic_DNA"/>
</dbReference>
<dbReference type="GO" id="GO:0003676">
    <property type="term" value="F:nucleic acid binding"/>
    <property type="evidence" value="ECO:0007669"/>
    <property type="project" value="InterPro"/>
</dbReference>
<protein>
    <recommendedName>
        <fullName evidence="3">Histone-lysine N-methyltransferase SETMAR</fullName>
    </recommendedName>
</protein>
<dbReference type="Gene3D" id="3.30.420.10">
    <property type="entry name" value="Ribonuclease H-like superfamily/Ribonuclease H"/>
    <property type="match status" value="1"/>
</dbReference>
<keyword evidence="2" id="KW-1185">Reference proteome</keyword>
<evidence type="ECO:0000313" key="2">
    <source>
        <dbReference type="Proteomes" id="UP000218231"/>
    </source>
</evidence>
<dbReference type="PANTHER" id="PTHR46060">
    <property type="entry name" value="MARINER MOS1 TRANSPOSASE-LIKE PROTEIN"/>
    <property type="match status" value="1"/>
</dbReference>
<name>A0A2A2L450_9BILA</name>
<dbReference type="PANTHER" id="PTHR46060:SF1">
    <property type="entry name" value="MARINER MOS1 TRANSPOSASE-LIKE PROTEIN"/>
    <property type="match status" value="1"/>
</dbReference>
<proteinExistence type="predicted"/>
<evidence type="ECO:0008006" key="3">
    <source>
        <dbReference type="Google" id="ProtNLM"/>
    </source>
</evidence>
<organism evidence="1 2">
    <name type="scientific">Diploscapter pachys</name>
    <dbReference type="NCBI Taxonomy" id="2018661"/>
    <lineage>
        <taxon>Eukaryota</taxon>
        <taxon>Metazoa</taxon>
        <taxon>Ecdysozoa</taxon>
        <taxon>Nematoda</taxon>
        <taxon>Chromadorea</taxon>
        <taxon>Rhabditida</taxon>
        <taxon>Rhabditina</taxon>
        <taxon>Rhabditomorpha</taxon>
        <taxon>Rhabditoidea</taxon>
        <taxon>Rhabditidae</taxon>
        <taxon>Diploscapter</taxon>
    </lineage>
</organism>
<comment type="caution">
    <text evidence="1">The sequence shown here is derived from an EMBL/GenBank/DDBJ whole genome shotgun (WGS) entry which is preliminary data.</text>
</comment>
<accession>A0A2A2L450</accession>
<dbReference type="Proteomes" id="UP000218231">
    <property type="component" value="Unassembled WGS sequence"/>
</dbReference>